<evidence type="ECO:0000256" key="1">
    <source>
        <dbReference type="SAM" id="Phobius"/>
    </source>
</evidence>
<keyword evidence="1" id="KW-0472">Membrane</keyword>
<name>A0A317PGE3_9HYPH</name>
<evidence type="ECO:0008006" key="5">
    <source>
        <dbReference type="Google" id="ProtNLM"/>
    </source>
</evidence>
<sequence length="92" mass="10332">MWKTTIPRIGAAAMCLAATPALALDFNEALRTVFGSDKLKDLGVPMLLGIGLVAVILFWVALRIGKRRQRRMIEGYDAQLNDYSTRLRRNLK</sequence>
<feature type="chain" id="PRO_5016381035" description="Secreted protein with PEP-CTERM sorting signal" evidence="2">
    <location>
        <begin position="24"/>
        <end position="92"/>
    </location>
</feature>
<feature type="transmembrane region" description="Helical" evidence="1">
    <location>
        <begin position="42"/>
        <end position="62"/>
    </location>
</feature>
<proteinExistence type="predicted"/>
<keyword evidence="2" id="KW-0732">Signal</keyword>
<evidence type="ECO:0000313" key="3">
    <source>
        <dbReference type="EMBL" id="PWV99115.1"/>
    </source>
</evidence>
<dbReference type="EMBL" id="QGTR01000004">
    <property type="protein sequence ID" value="PWV99115.1"/>
    <property type="molecule type" value="Genomic_DNA"/>
</dbReference>
<dbReference type="RefSeq" id="WP_110033263.1">
    <property type="nucleotide sequence ID" value="NZ_QGTR01000004.1"/>
</dbReference>
<keyword evidence="1" id="KW-1133">Transmembrane helix</keyword>
<dbReference type="OrthoDB" id="8116367at2"/>
<comment type="caution">
    <text evidence="3">The sequence shown here is derived from an EMBL/GenBank/DDBJ whole genome shotgun (WGS) entry which is preliminary data.</text>
</comment>
<keyword evidence="4" id="KW-1185">Reference proteome</keyword>
<protein>
    <recommendedName>
        <fullName evidence="5">Secreted protein with PEP-CTERM sorting signal</fullName>
    </recommendedName>
</protein>
<dbReference type="Proteomes" id="UP000246352">
    <property type="component" value="Unassembled WGS sequence"/>
</dbReference>
<keyword evidence="1" id="KW-0812">Transmembrane</keyword>
<dbReference type="AlphaFoldDB" id="A0A317PGE3"/>
<organism evidence="3 4">
    <name type="scientific">Hoeflea marina</name>
    <dbReference type="NCBI Taxonomy" id="274592"/>
    <lineage>
        <taxon>Bacteria</taxon>
        <taxon>Pseudomonadati</taxon>
        <taxon>Pseudomonadota</taxon>
        <taxon>Alphaproteobacteria</taxon>
        <taxon>Hyphomicrobiales</taxon>
        <taxon>Rhizobiaceae</taxon>
        <taxon>Hoeflea</taxon>
    </lineage>
</organism>
<evidence type="ECO:0000256" key="2">
    <source>
        <dbReference type="SAM" id="SignalP"/>
    </source>
</evidence>
<reference evidence="3 4" key="1">
    <citation type="submission" date="2018-05" db="EMBL/GenBank/DDBJ databases">
        <title>Genomic Encyclopedia of Type Strains, Phase IV (KMG-IV): sequencing the most valuable type-strain genomes for metagenomic binning, comparative biology and taxonomic classification.</title>
        <authorList>
            <person name="Goeker M."/>
        </authorList>
    </citation>
    <scope>NUCLEOTIDE SEQUENCE [LARGE SCALE GENOMIC DNA]</scope>
    <source>
        <strain evidence="3 4">DSM 16791</strain>
    </source>
</reference>
<gene>
    <name evidence="3" type="ORF">DFR52_104407</name>
</gene>
<evidence type="ECO:0000313" key="4">
    <source>
        <dbReference type="Proteomes" id="UP000246352"/>
    </source>
</evidence>
<accession>A0A317PGE3</accession>
<feature type="signal peptide" evidence="2">
    <location>
        <begin position="1"/>
        <end position="23"/>
    </location>
</feature>